<feature type="region of interest" description="Disordered" evidence="2">
    <location>
        <begin position="129"/>
        <end position="150"/>
    </location>
</feature>
<evidence type="ECO:0000256" key="2">
    <source>
        <dbReference type="SAM" id="MobiDB-lite"/>
    </source>
</evidence>
<protein>
    <submittedName>
        <fullName evidence="3">Uncharacterized protein</fullName>
    </submittedName>
</protein>
<evidence type="ECO:0000313" key="3">
    <source>
        <dbReference type="EMBL" id="ETW78420.1"/>
    </source>
</evidence>
<dbReference type="EMBL" id="KI925462">
    <property type="protein sequence ID" value="ETW78420.1"/>
    <property type="molecule type" value="Genomic_DNA"/>
</dbReference>
<evidence type="ECO:0000313" key="4">
    <source>
        <dbReference type="Proteomes" id="UP000030671"/>
    </source>
</evidence>
<dbReference type="HOGENOM" id="CLU_921534_0_0_1"/>
<keyword evidence="4" id="KW-1185">Reference proteome</keyword>
<dbReference type="AlphaFoldDB" id="W4JZA8"/>
<dbReference type="RefSeq" id="XP_009550391.1">
    <property type="nucleotide sequence ID" value="XM_009552096.1"/>
</dbReference>
<dbReference type="InParanoid" id="W4JZA8"/>
<dbReference type="GeneID" id="20666400"/>
<sequence length="302" mass="33122">MSSWQRLYNSLGRGRSCTWRELYICRVCVVQLGAYASWELSARPTPGTLLLLLDSAAPAAPAARYARAAPAARHARAAPAAGTLPLQLRKPDGLHDIEDHPTMSTDGRRKPSSLVRTLSTIRLPFRYMHRPSSSAADDDTPGGPPHVREQHSVGAQRSVIVQPVAQAPQPPPTVTNDAHNLHLDKAFGVDALLQLPGFPHTTQDAKDLLAIACSIVEQRRIRRLECVAAVQSLSIETSLWQKQLQRADEELHQAQSKIDVVRAAIRRSGFPIGFAPPRQFEESSVDEIGSKYNDEESIGSDE</sequence>
<organism evidence="3 4">
    <name type="scientific">Heterobasidion irregulare (strain TC 32-1)</name>
    <dbReference type="NCBI Taxonomy" id="747525"/>
    <lineage>
        <taxon>Eukaryota</taxon>
        <taxon>Fungi</taxon>
        <taxon>Dikarya</taxon>
        <taxon>Basidiomycota</taxon>
        <taxon>Agaricomycotina</taxon>
        <taxon>Agaricomycetes</taxon>
        <taxon>Russulales</taxon>
        <taxon>Bondarzewiaceae</taxon>
        <taxon>Heterobasidion</taxon>
        <taxon>Heterobasidion annosum species complex</taxon>
    </lineage>
</organism>
<dbReference type="KEGG" id="hir:HETIRDRAFT_109020"/>
<evidence type="ECO:0000256" key="1">
    <source>
        <dbReference type="SAM" id="Coils"/>
    </source>
</evidence>
<reference evidence="3 4" key="1">
    <citation type="journal article" date="2012" name="New Phytol.">
        <title>Insight into trade-off between wood decay and parasitism from the genome of a fungal forest pathogen.</title>
        <authorList>
            <person name="Olson A."/>
            <person name="Aerts A."/>
            <person name="Asiegbu F."/>
            <person name="Belbahri L."/>
            <person name="Bouzid O."/>
            <person name="Broberg A."/>
            <person name="Canback B."/>
            <person name="Coutinho P.M."/>
            <person name="Cullen D."/>
            <person name="Dalman K."/>
            <person name="Deflorio G."/>
            <person name="van Diepen L.T."/>
            <person name="Dunand C."/>
            <person name="Duplessis S."/>
            <person name="Durling M."/>
            <person name="Gonthier P."/>
            <person name="Grimwood J."/>
            <person name="Fossdal C.G."/>
            <person name="Hansson D."/>
            <person name="Henrissat B."/>
            <person name="Hietala A."/>
            <person name="Himmelstrand K."/>
            <person name="Hoffmeister D."/>
            <person name="Hogberg N."/>
            <person name="James T.Y."/>
            <person name="Karlsson M."/>
            <person name="Kohler A."/>
            <person name="Kues U."/>
            <person name="Lee Y.H."/>
            <person name="Lin Y.C."/>
            <person name="Lind M."/>
            <person name="Lindquist E."/>
            <person name="Lombard V."/>
            <person name="Lucas S."/>
            <person name="Lunden K."/>
            <person name="Morin E."/>
            <person name="Murat C."/>
            <person name="Park J."/>
            <person name="Raffaello T."/>
            <person name="Rouze P."/>
            <person name="Salamov A."/>
            <person name="Schmutz J."/>
            <person name="Solheim H."/>
            <person name="Stahlberg J."/>
            <person name="Velez H."/>
            <person name="de Vries R.P."/>
            <person name="Wiebenga A."/>
            <person name="Woodward S."/>
            <person name="Yakovlev I."/>
            <person name="Garbelotto M."/>
            <person name="Martin F."/>
            <person name="Grigoriev I.V."/>
            <person name="Stenlid J."/>
        </authorList>
    </citation>
    <scope>NUCLEOTIDE SEQUENCE [LARGE SCALE GENOMIC DNA]</scope>
    <source>
        <strain evidence="3 4">TC 32-1</strain>
    </source>
</reference>
<keyword evidence="1" id="KW-0175">Coiled coil</keyword>
<feature type="region of interest" description="Disordered" evidence="2">
    <location>
        <begin position="276"/>
        <end position="302"/>
    </location>
</feature>
<gene>
    <name evidence="3" type="ORF">HETIRDRAFT_109020</name>
</gene>
<dbReference type="Proteomes" id="UP000030671">
    <property type="component" value="Unassembled WGS sequence"/>
</dbReference>
<feature type="coiled-coil region" evidence="1">
    <location>
        <begin position="237"/>
        <end position="264"/>
    </location>
</feature>
<proteinExistence type="predicted"/>
<name>W4JZA8_HETIT</name>
<accession>W4JZA8</accession>
<dbReference type="OrthoDB" id="10672056at2759"/>